<dbReference type="EMBL" id="CM044706">
    <property type="protein sequence ID" value="KAI5656260.1"/>
    <property type="molecule type" value="Genomic_DNA"/>
</dbReference>
<evidence type="ECO:0000313" key="2">
    <source>
        <dbReference type="Proteomes" id="UP001060085"/>
    </source>
</evidence>
<accession>A0ACC0A5W6</accession>
<proteinExistence type="predicted"/>
<evidence type="ECO:0000313" key="1">
    <source>
        <dbReference type="EMBL" id="KAI5656260.1"/>
    </source>
</evidence>
<reference evidence="2" key="1">
    <citation type="journal article" date="2023" name="Nat. Plants">
        <title>Single-cell RNA sequencing provides a high-resolution roadmap for understanding the multicellular compartmentation of specialized metabolism.</title>
        <authorList>
            <person name="Sun S."/>
            <person name="Shen X."/>
            <person name="Li Y."/>
            <person name="Li Y."/>
            <person name="Wang S."/>
            <person name="Li R."/>
            <person name="Zhang H."/>
            <person name="Shen G."/>
            <person name="Guo B."/>
            <person name="Wei J."/>
            <person name="Xu J."/>
            <person name="St-Pierre B."/>
            <person name="Chen S."/>
            <person name="Sun C."/>
        </authorList>
    </citation>
    <scope>NUCLEOTIDE SEQUENCE [LARGE SCALE GENOMIC DNA]</scope>
</reference>
<organism evidence="1 2">
    <name type="scientific">Catharanthus roseus</name>
    <name type="common">Madagascar periwinkle</name>
    <name type="synonym">Vinca rosea</name>
    <dbReference type="NCBI Taxonomy" id="4058"/>
    <lineage>
        <taxon>Eukaryota</taxon>
        <taxon>Viridiplantae</taxon>
        <taxon>Streptophyta</taxon>
        <taxon>Embryophyta</taxon>
        <taxon>Tracheophyta</taxon>
        <taxon>Spermatophyta</taxon>
        <taxon>Magnoliopsida</taxon>
        <taxon>eudicotyledons</taxon>
        <taxon>Gunneridae</taxon>
        <taxon>Pentapetalae</taxon>
        <taxon>asterids</taxon>
        <taxon>lamiids</taxon>
        <taxon>Gentianales</taxon>
        <taxon>Apocynaceae</taxon>
        <taxon>Rauvolfioideae</taxon>
        <taxon>Vinceae</taxon>
        <taxon>Catharanthinae</taxon>
        <taxon>Catharanthus</taxon>
    </lineage>
</organism>
<dbReference type="Proteomes" id="UP001060085">
    <property type="component" value="Linkage Group LG06"/>
</dbReference>
<protein>
    <submittedName>
        <fullName evidence="1">Uncharacterized protein</fullName>
    </submittedName>
</protein>
<sequence length="543" mass="60847">MPMPASENCLWLLYFMTSKCSGFSPKNLTFFSLIICFLWLAILALLYWAYPGGHAWGKFYWKQGITKTPHIIPGPRGFPVIGSMNLMSNLAHQRLEAMAKSVKAKRLMAFSLGETRIIVTCNPDVAKEILNGTVFVDRPIKHSANSLMFNQAMGFAPFGSYWRKLRKIAATQFFCPKKIGETQGQRSKVVTQMVSFIASMDNEEFEVREILKRASLNNMMSLVFGRTYEFGSSSNNEEEELSELVQEGYELLGQLNWADHIPCLASLDLQKIGHRCSKLVPRVNAFVARIISQHTTTFSACQTNHDFVDLLLSLTTPNKLSDSDMIAVLWEMIFRGTDTIAVLIEWILARMVLHQEIQSKVQEELNKVVGKGRPVQESDVASLAYLQAVIKEVLRLHPPGPLLSWARLAITNTVIDGYLVPAGTTAMVNMWAIGRDPQVWPDPLKFDPIRFITGHGHADLINFSVMGSDLRLAPFGAGRRSCPGKTLGLATVSFWVASLLHEYIWILSDNGTVNLAEVLKLSCEMANPLIVKALPRRNYPLHN</sequence>
<keyword evidence="2" id="KW-1185">Reference proteome</keyword>
<gene>
    <name evidence="1" type="ORF">M9H77_25053</name>
</gene>
<name>A0ACC0A5W6_CATRO</name>
<comment type="caution">
    <text evidence="1">The sequence shown here is derived from an EMBL/GenBank/DDBJ whole genome shotgun (WGS) entry which is preliminary data.</text>
</comment>